<dbReference type="InterPro" id="IPR025110">
    <property type="entry name" value="AMP-bd_C"/>
</dbReference>
<dbReference type="InterPro" id="IPR020845">
    <property type="entry name" value="AMP-binding_CS"/>
</dbReference>
<feature type="domain" description="AMP-binding enzyme C-terminal" evidence="5">
    <location>
        <begin position="562"/>
        <end position="637"/>
    </location>
</feature>
<feature type="compositionally biased region" description="Polar residues" evidence="3">
    <location>
        <begin position="241"/>
        <end position="252"/>
    </location>
</feature>
<keyword evidence="7" id="KW-1185">Reference proteome</keyword>
<gene>
    <name evidence="6" type="ORF">OWR29_23445</name>
</gene>
<feature type="compositionally biased region" description="Low complexity" evidence="3">
    <location>
        <begin position="169"/>
        <end position="208"/>
    </location>
</feature>
<evidence type="ECO:0000259" key="5">
    <source>
        <dbReference type="Pfam" id="PF13193"/>
    </source>
</evidence>
<dbReference type="Pfam" id="PF13193">
    <property type="entry name" value="AMP-binding_C"/>
    <property type="match status" value="1"/>
</dbReference>
<dbReference type="PANTHER" id="PTHR43201:SF5">
    <property type="entry name" value="MEDIUM-CHAIN ACYL-COA LIGASE ACSF2, MITOCHONDRIAL"/>
    <property type="match status" value="1"/>
</dbReference>
<dbReference type="Gene3D" id="3.40.50.12780">
    <property type="entry name" value="N-terminal domain of ligase-like"/>
    <property type="match status" value="1"/>
</dbReference>
<keyword evidence="2" id="KW-0436">Ligase</keyword>
<dbReference type="CDD" id="cd04433">
    <property type="entry name" value="AFD_class_I"/>
    <property type="match status" value="1"/>
</dbReference>
<dbReference type="PROSITE" id="PS00455">
    <property type="entry name" value="AMP_BINDING"/>
    <property type="match status" value="1"/>
</dbReference>
<dbReference type="InterPro" id="IPR000873">
    <property type="entry name" value="AMP-dep_synth/lig_dom"/>
</dbReference>
<dbReference type="InterPro" id="IPR045851">
    <property type="entry name" value="AMP-bd_C_sf"/>
</dbReference>
<evidence type="ECO:0000256" key="1">
    <source>
        <dbReference type="ARBA" id="ARBA00006432"/>
    </source>
</evidence>
<feature type="region of interest" description="Disordered" evidence="3">
    <location>
        <begin position="143"/>
        <end position="312"/>
    </location>
</feature>
<name>A0ABT4B392_9ACTN</name>
<dbReference type="PANTHER" id="PTHR43201">
    <property type="entry name" value="ACYL-COA SYNTHETASE"/>
    <property type="match status" value="1"/>
</dbReference>
<organism evidence="6 7">
    <name type="scientific">Paractinoplanes pyxinae</name>
    <dbReference type="NCBI Taxonomy" id="2997416"/>
    <lineage>
        <taxon>Bacteria</taxon>
        <taxon>Bacillati</taxon>
        <taxon>Actinomycetota</taxon>
        <taxon>Actinomycetes</taxon>
        <taxon>Micromonosporales</taxon>
        <taxon>Micromonosporaceae</taxon>
        <taxon>Paractinoplanes</taxon>
    </lineage>
</organism>
<dbReference type="EMBL" id="JAPNTZ010000008">
    <property type="protein sequence ID" value="MCY1140962.1"/>
    <property type="molecule type" value="Genomic_DNA"/>
</dbReference>
<dbReference type="Gene3D" id="3.40.50.980">
    <property type="match status" value="1"/>
</dbReference>
<evidence type="ECO:0000259" key="4">
    <source>
        <dbReference type="Pfam" id="PF00501"/>
    </source>
</evidence>
<feature type="domain" description="AMP-dependent synthetase/ligase" evidence="4">
    <location>
        <begin position="44"/>
        <end position="140"/>
    </location>
</feature>
<dbReference type="Pfam" id="PF00501">
    <property type="entry name" value="AMP-binding"/>
    <property type="match status" value="2"/>
</dbReference>
<feature type="compositionally biased region" description="Polar residues" evidence="3">
    <location>
        <begin position="216"/>
        <end position="227"/>
    </location>
</feature>
<evidence type="ECO:0000313" key="6">
    <source>
        <dbReference type="EMBL" id="MCY1140962.1"/>
    </source>
</evidence>
<comment type="similarity">
    <text evidence="1">Belongs to the ATP-dependent AMP-binding enzyme family.</text>
</comment>
<dbReference type="Proteomes" id="UP001151002">
    <property type="component" value="Unassembled WGS sequence"/>
</dbReference>
<dbReference type="SUPFAM" id="SSF56801">
    <property type="entry name" value="Acetyl-CoA synthetase-like"/>
    <property type="match status" value="1"/>
</dbReference>
<evidence type="ECO:0000313" key="7">
    <source>
        <dbReference type="Proteomes" id="UP001151002"/>
    </source>
</evidence>
<feature type="compositionally biased region" description="Low complexity" evidence="3">
    <location>
        <begin position="267"/>
        <end position="284"/>
    </location>
</feature>
<feature type="domain" description="AMP-dependent synthetase/ligase" evidence="4">
    <location>
        <begin position="315"/>
        <end position="514"/>
    </location>
</feature>
<comment type="caution">
    <text evidence="6">The sequence shown here is derived from an EMBL/GenBank/DDBJ whole genome shotgun (WGS) entry which is preliminary data.</text>
</comment>
<proteinExistence type="inferred from homology"/>
<evidence type="ECO:0000256" key="3">
    <source>
        <dbReference type="SAM" id="MobiDB-lite"/>
    </source>
</evidence>
<evidence type="ECO:0000256" key="2">
    <source>
        <dbReference type="ARBA" id="ARBA00022598"/>
    </source>
</evidence>
<protein>
    <submittedName>
        <fullName evidence="6">AMP-binding protein</fullName>
    </submittedName>
</protein>
<reference evidence="6" key="1">
    <citation type="submission" date="2022-11" db="EMBL/GenBank/DDBJ databases">
        <authorList>
            <person name="Somphong A."/>
            <person name="Phongsopitanun W."/>
        </authorList>
    </citation>
    <scope>NUCLEOTIDE SEQUENCE</scope>
    <source>
        <strain evidence="6">Pm04-4</strain>
    </source>
</reference>
<dbReference type="Gene3D" id="3.30.300.30">
    <property type="match status" value="1"/>
</dbReference>
<sequence length="646" mass="66936">MPGAAFVLRTMARRGLLSPGSPPRVLRQFAALHAWGFGLAGELRQATARDPGRTAIIDEERSLTYAELLDQSSRLAAALPVEPGARVGLLCRNSARMVVALIGAATRGANPVLINTGLSGPQLADVVRDQQLAALIHDAEFTPPPGVPAYCTTPAPNSRPPVNVSRPAPSETTSDGTPTTTGASFTAGTTAAGETTTSGKSTTDASSTCEAAADGETTTPGAPSEPSTVAPANGEAAADGETTTPGAPSEPSTVAPANGEAAADGETTTPGGPSGPSTVASASGKPAMPVELFTNGGEPTATTGLSSPPAKPGRTIVLTSGTTGTPKGAQRPTPSGFSPLCSIIDRIPLRAGARMHIAGPLFHTWAYAGLQIALALRATVVLRRRFEPADALETIAEHNCSALIAVPVMIQQIMEQPYRPVPLTVVAVSGSALPGGLADRFMDRYGDILYNLYGSTEASWASIATPADMRAAPGTAGRPPHGTVVVALDDDGRPVPTGTTGRLFVGNEMLFEGYTNGAAQERRDGLLSIGDLGHLDEAGRVFVDGRQDDMIVSGGENVFPSEVENLLADLPDVREVAVIGVPDDKYGQRLAAYVVLRDDAKLTADEVRDHVRHHRARFSVPRDVVFLPELPRNTTGKVLKRSLPTP</sequence>
<dbReference type="InterPro" id="IPR042099">
    <property type="entry name" value="ANL_N_sf"/>
</dbReference>
<accession>A0ABT4B392</accession>
<dbReference type="RefSeq" id="WP_267565324.1">
    <property type="nucleotide sequence ID" value="NZ_JAPNTZ010000008.1"/>
</dbReference>